<dbReference type="EMBL" id="HACG01011783">
    <property type="protein sequence ID" value="CEK58648.1"/>
    <property type="molecule type" value="Transcribed_RNA"/>
</dbReference>
<organism evidence="1">
    <name type="scientific">Arion vulgaris</name>
    <dbReference type="NCBI Taxonomy" id="1028688"/>
    <lineage>
        <taxon>Eukaryota</taxon>
        <taxon>Metazoa</taxon>
        <taxon>Spiralia</taxon>
        <taxon>Lophotrochozoa</taxon>
        <taxon>Mollusca</taxon>
        <taxon>Gastropoda</taxon>
        <taxon>Heterobranchia</taxon>
        <taxon>Euthyneura</taxon>
        <taxon>Panpulmonata</taxon>
        <taxon>Eupulmonata</taxon>
        <taxon>Stylommatophora</taxon>
        <taxon>Helicina</taxon>
        <taxon>Arionoidea</taxon>
        <taxon>Arionidae</taxon>
        <taxon>Arion</taxon>
    </lineage>
</organism>
<sequence length="49" mass="5611">MLGSSFVFKSGSKGEEFTSLHWVLDHMAQLYTAEMMCNLPRILHKARNP</sequence>
<accession>A0A0B6YQY9</accession>
<reference evidence="1" key="1">
    <citation type="submission" date="2014-12" db="EMBL/GenBank/DDBJ databases">
        <title>Insight into the proteome of Arion vulgaris.</title>
        <authorList>
            <person name="Aradska J."/>
            <person name="Bulat T."/>
            <person name="Smidak R."/>
            <person name="Sarate P."/>
            <person name="Gangsoo J."/>
            <person name="Sialana F."/>
            <person name="Bilban M."/>
            <person name="Lubec G."/>
        </authorList>
    </citation>
    <scope>NUCLEOTIDE SEQUENCE</scope>
    <source>
        <tissue evidence="1">Skin</tissue>
    </source>
</reference>
<evidence type="ECO:0000313" key="1">
    <source>
        <dbReference type="EMBL" id="CEK58648.1"/>
    </source>
</evidence>
<protein>
    <submittedName>
        <fullName evidence="1">Uncharacterized protein</fullName>
    </submittedName>
</protein>
<dbReference type="AlphaFoldDB" id="A0A0B6YQY9"/>
<gene>
    <name evidence="1" type="primary">ORF33776</name>
</gene>
<proteinExistence type="predicted"/>
<name>A0A0B6YQY9_9EUPU</name>